<dbReference type="EMBL" id="MJBI02000005">
    <property type="protein sequence ID" value="RAI79923.1"/>
    <property type="molecule type" value="Genomic_DNA"/>
</dbReference>
<organism evidence="7 8">
    <name type="scientific">Macrococcoides goetzii</name>
    <dbReference type="NCBI Taxonomy" id="1891097"/>
    <lineage>
        <taxon>Bacteria</taxon>
        <taxon>Bacillati</taxon>
        <taxon>Bacillota</taxon>
        <taxon>Bacilli</taxon>
        <taxon>Bacillales</taxon>
        <taxon>Staphylococcaceae</taxon>
        <taxon>Macrococcoides</taxon>
    </lineage>
</organism>
<evidence type="ECO:0000256" key="5">
    <source>
        <dbReference type="ARBA" id="ARBA00023002"/>
    </source>
</evidence>
<keyword evidence="8" id="KW-1185">Reference proteome</keyword>
<evidence type="ECO:0000313" key="8">
    <source>
        <dbReference type="Proteomes" id="UP000229523"/>
    </source>
</evidence>
<evidence type="ECO:0000256" key="2">
    <source>
        <dbReference type="ARBA" id="ARBA00008072"/>
    </source>
</evidence>
<dbReference type="InterPro" id="IPR055170">
    <property type="entry name" value="GFO_IDH_MocA-like_dom"/>
</dbReference>
<accession>A0A395G8G6</accession>
<evidence type="ECO:0000256" key="1">
    <source>
        <dbReference type="ARBA" id="ARBA00001947"/>
    </source>
</evidence>
<dbReference type="Gene3D" id="3.40.50.720">
    <property type="entry name" value="NAD(P)-binding Rossmann-like Domain"/>
    <property type="match status" value="2"/>
</dbReference>
<evidence type="ECO:0000313" key="7">
    <source>
        <dbReference type="EMBL" id="RAI79923.1"/>
    </source>
</evidence>
<dbReference type="InterPro" id="IPR013149">
    <property type="entry name" value="ADH-like_C"/>
</dbReference>
<dbReference type="SUPFAM" id="SSF50129">
    <property type="entry name" value="GroES-like"/>
    <property type="match status" value="1"/>
</dbReference>
<dbReference type="InterPro" id="IPR020843">
    <property type="entry name" value="ER"/>
</dbReference>
<dbReference type="CDD" id="cd08255">
    <property type="entry name" value="2-desacetyl-2-hydroxyethyl_bacteriochlorophyllide_like"/>
    <property type="match status" value="1"/>
</dbReference>
<dbReference type="InterPro" id="IPR000683">
    <property type="entry name" value="Gfo/Idh/MocA-like_OxRdtase_N"/>
</dbReference>
<evidence type="ECO:0000259" key="6">
    <source>
        <dbReference type="SMART" id="SM00829"/>
    </source>
</evidence>
<dbReference type="Pfam" id="PF22725">
    <property type="entry name" value="GFO_IDH_MocA_C3"/>
    <property type="match status" value="1"/>
</dbReference>
<name>A0A395G8G6_9STAP</name>
<dbReference type="PANTHER" id="PTHR43350:SF19">
    <property type="entry name" value="D-GULOSIDE 3-DEHYDROGENASE"/>
    <property type="match status" value="1"/>
</dbReference>
<evidence type="ECO:0000256" key="3">
    <source>
        <dbReference type="ARBA" id="ARBA00022723"/>
    </source>
</evidence>
<proteinExistence type="inferred from homology"/>
<gene>
    <name evidence="7" type="ORF">BFS35_010740</name>
</gene>
<dbReference type="SUPFAM" id="SSF51735">
    <property type="entry name" value="NAD(P)-binding Rossmann-fold domains"/>
    <property type="match status" value="2"/>
</dbReference>
<dbReference type="InterPro" id="IPR036291">
    <property type="entry name" value="NAD(P)-bd_dom_sf"/>
</dbReference>
<dbReference type="Pfam" id="PF00107">
    <property type="entry name" value="ADH_zinc_N"/>
    <property type="match status" value="1"/>
</dbReference>
<sequence>MKQLLNSLSDGEIKLKEVPKPLVGKNEILIKTHYSAISIGTEKMLVDFGKANYIKKAKQQPEKVKEVINKVKTDGISTTYNAVKSKLDKPIPLGYSSAGEVIEIGDNVKEFRVGDFVISNGSHAEVVAVNKNLAAKIPSNVKLEDAAFTVISSIPLQGIRLLEPQIGETIVVIGLGLMGLIASQILVANGCTVIGTDVDEKKIELAKSYGINAVNVGQGFDIVNYVKNETNGFGADKVLITASTKSNEPILQSANMVRQRGKIVLVGVVGLDIDRTPFYEKEITFQVSSSYGPGRYDKQYESDGIDYPYGYVRWTENRNFRAILKLMEKGSLTFDNLITHKLNFTDASQVYTDISKESNVIGALFKYDAENTNLSVISHLENNSRIKHFMNEPTIGLIGAGNYTNQTLLPKINKKYRLKTIGSPGGMNASFVGEKHGFESATSNIDLIFEDSEINTLLITTRHDSHASLVRKGLHFNKSIFVEKPLAISNEDLEKIEEEYNGQHLMVGFNRRFSPITIKMKTLLSKLSSPKNIVIEINAGKIPKDHWTQDEKIGGGRLVGEACHFIDLAMFLAESKIIKYEIVCMDTIDETNDTFSILLKFEDGSIATINYNANGDKSYPKEIIKVTCENKILENNNFKILKGYGFKNFKTLRSAKQDKGHEACINLFLESVSSEKALIPFDDLVESARIAIELDKKMRGANEI</sequence>
<dbReference type="RefSeq" id="WP_099581558.1">
    <property type="nucleotide sequence ID" value="NZ_MJBI02000005.1"/>
</dbReference>
<dbReference type="Gene3D" id="3.90.180.10">
    <property type="entry name" value="Medium-chain alcohol dehydrogenases, catalytic domain"/>
    <property type="match status" value="1"/>
</dbReference>
<dbReference type="GO" id="GO:0046872">
    <property type="term" value="F:metal ion binding"/>
    <property type="evidence" value="ECO:0007669"/>
    <property type="project" value="UniProtKB-KW"/>
</dbReference>
<keyword evidence="3" id="KW-0479">Metal-binding</keyword>
<protein>
    <submittedName>
        <fullName evidence="7">Dehydrogenase</fullName>
    </submittedName>
</protein>
<comment type="cofactor">
    <cofactor evidence="1">
        <name>Zn(2+)</name>
        <dbReference type="ChEBI" id="CHEBI:29105"/>
    </cofactor>
</comment>
<dbReference type="Proteomes" id="UP000229523">
    <property type="component" value="Unassembled WGS sequence"/>
</dbReference>
<comment type="caution">
    <text evidence="7">The sequence shown here is derived from an EMBL/GenBank/DDBJ whole genome shotgun (WGS) entry which is preliminary data.</text>
</comment>
<reference evidence="7 8" key="1">
    <citation type="journal article" date="2018" name="Front. Microbiol.">
        <title>Description and Comparative Genomics of Macrococcus caseolyticus subsp. hominis subsp. nov., Macrococcus goetzii sp. nov., Macrococcus epidermidis sp. nov., and Macrococcus bohemicus sp. nov., Novel Macrococci From Human Clinical Material With Virulence Potential and Suspected Uptake of Foreign DNA by Natural Transformation.</title>
        <authorList>
            <person name="Maslanova I."/>
            <person name="Wertheimer Z."/>
            <person name="Sedlacek I."/>
            <person name="Svec P."/>
            <person name="Indrakova A."/>
            <person name="Kovarovic V."/>
            <person name="Schumann P."/>
            <person name="Sproer C."/>
            <person name="Kralova S."/>
            <person name="Sedo O."/>
            <person name="Kristofova L."/>
            <person name="Vrbovska V."/>
            <person name="Fuzik T."/>
            <person name="Petras P."/>
            <person name="Zdrahal Z."/>
            <person name="Ruzickova V."/>
            <person name="Doskar J."/>
            <person name="Pantucek R."/>
        </authorList>
    </citation>
    <scope>NUCLEOTIDE SEQUENCE [LARGE SCALE GENOMIC DNA]</scope>
    <source>
        <strain evidence="7 8">CCM 4927</strain>
    </source>
</reference>
<dbReference type="Gene3D" id="3.30.360.10">
    <property type="entry name" value="Dihydrodipicolinate Reductase, domain 2"/>
    <property type="match status" value="1"/>
</dbReference>
<dbReference type="InterPro" id="IPR011032">
    <property type="entry name" value="GroES-like_sf"/>
</dbReference>
<dbReference type="SUPFAM" id="SSF55347">
    <property type="entry name" value="Glyceraldehyde-3-phosphate dehydrogenase-like, C-terminal domain"/>
    <property type="match status" value="1"/>
</dbReference>
<keyword evidence="5" id="KW-0560">Oxidoreductase</keyword>
<dbReference type="GO" id="GO:0016491">
    <property type="term" value="F:oxidoreductase activity"/>
    <property type="evidence" value="ECO:0007669"/>
    <property type="project" value="UniProtKB-KW"/>
</dbReference>
<dbReference type="PANTHER" id="PTHR43350">
    <property type="entry name" value="NAD-DEPENDENT ALCOHOL DEHYDROGENASE"/>
    <property type="match status" value="1"/>
</dbReference>
<comment type="similarity">
    <text evidence="2">Belongs to the zinc-containing alcohol dehydrogenase family.</text>
</comment>
<dbReference type="Pfam" id="PF01408">
    <property type="entry name" value="GFO_IDH_MocA"/>
    <property type="match status" value="1"/>
</dbReference>
<dbReference type="GO" id="GO:0000166">
    <property type="term" value="F:nucleotide binding"/>
    <property type="evidence" value="ECO:0007669"/>
    <property type="project" value="InterPro"/>
</dbReference>
<evidence type="ECO:0000256" key="4">
    <source>
        <dbReference type="ARBA" id="ARBA00022833"/>
    </source>
</evidence>
<feature type="domain" description="Enoyl reductase (ER)" evidence="6">
    <location>
        <begin position="11"/>
        <end position="361"/>
    </location>
</feature>
<dbReference type="SMART" id="SM00829">
    <property type="entry name" value="PKS_ER"/>
    <property type="match status" value="1"/>
</dbReference>
<keyword evidence="4" id="KW-0862">Zinc</keyword>
<dbReference type="AlphaFoldDB" id="A0A395G8G6"/>